<comment type="subcellular location">
    <subcellularLocation>
        <location evidence="2">Nucleus</location>
    </subcellularLocation>
</comment>
<dbReference type="PANTHER" id="PTHR22930">
    <property type="match status" value="1"/>
</dbReference>
<dbReference type="Pfam" id="PF13359">
    <property type="entry name" value="DDE_Tnp_4"/>
    <property type="match status" value="1"/>
</dbReference>
<keyword evidence="5" id="KW-0479">Metal-binding</keyword>
<protein>
    <submittedName>
        <fullName evidence="10">Uncharacterized protein LOC106525917 isoform X1</fullName>
    </submittedName>
</protein>
<gene>
    <name evidence="10" type="primary">LOC106525917</name>
</gene>
<organism evidence="9 10">
    <name type="scientific">Austrofundulus limnaeus</name>
    <name type="common">Annual killifish</name>
    <dbReference type="NCBI Taxonomy" id="52670"/>
    <lineage>
        <taxon>Eukaryota</taxon>
        <taxon>Metazoa</taxon>
        <taxon>Chordata</taxon>
        <taxon>Craniata</taxon>
        <taxon>Vertebrata</taxon>
        <taxon>Euteleostomi</taxon>
        <taxon>Actinopterygii</taxon>
        <taxon>Neopterygii</taxon>
        <taxon>Teleostei</taxon>
        <taxon>Neoteleostei</taxon>
        <taxon>Acanthomorphata</taxon>
        <taxon>Ovalentaria</taxon>
        <taxon>Atherinomorphae</taxon>
        <taxon>Cyprinodontiformes</taxon>
        <taxon>Rivulidae</taxon>
        <taxon>Austrofundulus</taxon>
    </lineage>
</organism>
<sequence>MADEEAAMAIVCGLFLSEKKRQKKKRRWVKELRQREQGLDLLQHDMEISDRAGLLHMNREELQFVLNKVAPFITKQDTNMRLSISAKDRLVLTLRFLATGESFTSLNFQFRVGKSTISKIVRETCEALYEAFAEDYLKTPNTEEEWLEIAQDFHQMWQFPNCLGALDGKHINILPPAHSGSTFRNYKGQFSVLMMALVDAKYQFLYVSVGAQGKASDAGVFAETDFKQALLNIPAAKPLPGSDIQAPFVFLGDDDEMMMKPYSLHQVDYQQRVFNYRLSRGRRVVENGFGLLANRWRVLLTTIMLSADKVQKVALACVCLHNYLCEIQSDTYAPPALTDSEDGEHRFVEGTWRLDGLGAMLPLQPGRPCNSSMAARQTRDKLKSYFVTSAGKVPWQDNYI</sequence>
<dbReference type="GO" id="GO:0004518">
    <property type="term" value="F:nuclease activity"/>
    <property type="evidence" value="ECO:0007669"/>
    <property type="project" value="UniProtKB-KW"/>
</dbReference>
<dbReference type="PANTHER" id="PTHR22930:SF258">
    <property type="entry name" value="PROTEIN ALP1-LIKE ISOFORM X1"/>
    <property type="match status" value="1"/>
</dbReference>
<reference evidence="10" key="1">
    <citation type="submission" date="2025-08" db="UniProtKB">
        <authorList>
            <consortium name="RefSeq"/>
        </authorList>
    </citation>
    <scope>IDENTIFICATION</scope>
    <source>
        <strain evidence="10">Quisiro</strain>
        <tissue evidence="10">Liver</tissue>
    </source>
</reference>
<evidence type="ECO:0000256" key="2">
    <source>
        <dbReference type="ARBA" id="ARBA00004123"/>
    </source>
</evidence>
<keyword evidence="7" id="KW-0539">Nucleus</keyword>
<comment type="similarity">
    <text evidence="3">Belongs to the HARBI1 family.</text>
</comment>
<proteinExistence type="inferred from homology"/>
<evidence type="ECO:0000256" key="4">
    <source>
        <dbReference type="ARBA" id="ARBA00022722"/>
    </source>
</evidence>
<name>A0A2I4C6Y5_AUSLI</name>
<dbReference type="GeneID" id="106525917"/>
<dbReference type="InterPro" id="IPR027806">
    <property type="entry name" value="HARBI1_dom"/>
</dbReference>
<dbReference type="RefSeq" id="XP_013875761.1">
    <property type="nucleotide sequence ID" value="XM_014020307.1"/>
</dbReference>
<comment type="cofactor">
    <cofactor evidence="1">
        <name>a divalent metal cation</name>
        <dbReference type="ChEBI" id="CHEBI:60240"/>
    </cofactor>
</comment>
<dbReference type="InterPro" id="IPR045249">
    <property type="entry name" value="HARBI1-like"/>
</dbReference>
<evidence type="ECO:0000313" key="9">
    <source>
        <dbReference type="Proteomes" id="UP000192220"/>
    </source>
</evidence>
<dbReference type="OrthoDB" id="10061326at2759"/>
<evidence type="ECO:0000256" key="7">
    <source>
        <dbReference type="ARBA" id="ARBA00023242"/>
    </source>
</evidence>
<accession>A0A2I4C6Y5</accession>
<evidence type="ECO:0000256" key="5">
    <source>
        <dbReference type="ARBA" id="ARBA00022723"/>
    </source>
</evidence>
<evidence type="ECO:0000259" key="8">
    <source>
        <dbReference type="Pfam" id="PF13359"/>
    </source>
</evidence>
<dbReference type="GO" id="GO:0005634">
    <property type="term" value="C:nucleus"/>
    <property type="evidence" value="ECO:0007669"/>
    <property type="project" value="UniProtKB-SubCell"/>
</dbReference>
<dbReference type="InParanoid" id="A0A2I4C6Y5"/>
<dbReference type="KEGG" id="alim:106525917"/>
<dbReference type="AlphaFoldDB" id="A0A2I4C6Y5"/>
<evidence type="ECO:0000256" key="1">
    <source>
        <dbReference type="ARBA" id="ARBA00001968"/>
    </source>
</evidence>
<feature type="domain" description="DDE Tnp4" evidence="8">
    <location>
        <begin position="166"/>
        <end position="322"/>
    </location>
</feature>
<evidence type="ECO:0000256" key="3">
    <source>
        <dbReference type="ARBA" id="ARBA00006958"/>
    </source>
</evidence>
<dbReference type="GO" id="GO:0046872">
    <property type="term" value="F:metal ion binding"/>
    <property type="evidence" value="ECO:0007669"/>
    <property type="project" value="UniProtKB-KW"/>
</dbReference>
<dbReference type="GO" id="GO:0016787">
    <property type="term" value="F:hydrolase activity"/>
    <property type="evidence" value="ECO:0007669"/>
    <property type="project" value="UniProtKB-KW"/>
</dbReference>
<evidence type="ECO:0000313" key="10">
    <source>
        <dbReference type="RefSeq" id="XP_013875761.1"/>
    </source>
</evidence>
<evidence type="ECO:0000256" key="6">
    <source>
        <dbReference type="ARBA" id="ARBA00022801"/>
    </source>
</evidence>
<keyword evidence="4" id="KW-0540">Nuclease</keyword>
<keyword evidence="6" id="KW-0378">Hydrolase</keyword>
<keyword evidence="9" id="KW-1185">Reference proteome</keyword>
<dbReference type="Proteomes" id="UP000192220">
    <property type="component" value="Unplaced"/>
</dbReference>